<keyword evidence="2" id="KW-0812">Transmembrane</keyword>
<feature type="transmembrane region" description="Helical" evidence="2">
    <location>
        <begin position="14"/>
        <end position="35"/>
    </location>
</feature>
<feature type="transmembrane region" description="Helical" evidence="2">
    <location>
        <begin position="116"/>
        <end position="134"/>
    </location>
</feature>
<dbReference type="Proteomes" id="UP001501470">
    <property type="component" value="Unassembled WGS sequence"/>
</dbReference>
<keyword evidence="4" id="KW-1185">Reference proteome</keyword>
<protein>
    <recommendedName>
        <fullName evidence="5">DUF3592 domain-containing protein</fullName>
    </recommendedName>
</protein>
<accession>A0ABN2BY32</accession>
<gene>
    <name evidence="3" type="ORF">GCM10009827_081000</name>
</gene>
<organism evidence="3 4">
    <name type="scientific">Dactylosporangium maewongense</name>
    <dbReference type="NCBI Taxonomy" id="634393"/>
    <lineage>
        <taxon>Bacteria</taxon>
        <taxon>Bacillati</taxon>
        <taxon>Actinomycetota</taxon>
        <taxon>Actinomycetes</taxon>
        <taxon>Micromonosporales</taxon>
        <taxon>Micromonosporaceae</taxon>
        <taxon>Dactylosporangium</taxon>
    </lineage>
</organism>
<proteinExistence type="predicted"/>
<dbReference type="RefSeq" id="WP_344508776.1">
    <property type="nucleotide sequence ID" value="NZ_BAAAQD010000020.1"/>
</dbReference>
<comment type="caution">
    <text evidence="3">The sequence shown here is derived from an EMBL/GenBank/DDBJ whole genome shotgun (WGS) entry which is preliminary data.</text>
</comment>
<dbReference type="EMBL" id="BAAAQD010000020">
    <property type="protein sequence ID" value="GAA1548496.1"/>
    <property type="molecule type" value="Genomic_DNA"/>
</dbReference>
<feature type="region of interest" description="Disordered" evidence="1">
    <location>
        <begin position="73"/>
        <end position="111"/>
    </location>
</feature>
<evidence type="ECO:0008006" key="5">
    <source>
        <dbReference type="Google" id="ProtNLM"/>
    </source>
</evidence>
<evidence type="ECO:0000256" key="1">
    <source>
        <dbReference type="SAM" id="MobiDB-lite"/>
    </source>
</evidence>
<evidence type="ECO:0000313" key="3">
    <source>
        <dbReference type="EMBL" id="GAA1548496.1"/>
    </source>
</evidence>
<keyword evidence="2" id="KW-0472">Membrane</keyword>
<sequence length="141" mass="15255">MYIPNRRDRRRRRAWLLVSAVVLTFVSLLDGWLSIDEARGGVVDAEVVGVRNISSGRRVYDVRFDAAGRVCSTQVDSGSNPKPRDVHAGGTSRLHYSASDPCTKVRETGGPSPGPFPIVTALVAAGLWVGVWRLRPGGGRS</sequence>
<evidence type="ECO:0000313" key="4">
    <source>
        <dbReference type="Proteomes" id="UP001501470"/>
    </source>
</evidence>
<keyword evidence="2" id="KW-1133">Transmembrane helix</keyword>
<reference evidence="3 4" key="1">
    <citation type="journal article" date="2019" name="Int. J. Syst. Evol. Microbiol.">
        <title>The Global Catalogue of Microorganisms (GCM) 10K type strain sequencing project: providing services to taxonomists for standard genome sequencing and annotation.</title>
        <authorList>
            <consortium name="The Broad Institute Genomics Platform"/>
            <consortium name="The Broad Institute Genome Sequencing Center for Infectious Disease"/>
            <person name="Wu L."/>
            <person name="Ma J."/>
        </authorList>
    </citation>
    <scope>NUCLEOTIDE SEQUENCE [LARGE SCALE GENOMIC DNA]</scope>
    <source>
        <strain evidence="3 4">JCM 15933</strain>
    </source>
</reference>
<name>A0ABN2BY32_9ACTN</name>
<evidence type="ECO:0000256" key="2">
    <source>
        <dbReference type="SAM" id="Phobius"/>
    </source>
</evidence>